<evidence type="ECO:0000256" key="3">
    <source>
        <dbReference type="ARBA" id="ARBA00022692"/>
    </source>
</evidence>
<evidence type="ECO:0000313" key="8">
    <source>
        <dbReference type="EMBL" id="KAG2386550.1"/>
    </source>
</evidence>
<feature type="transmembrane region" description="Helical" evidence="7">
    <location>
        <begin position="567"/>
        <end position="592"/>
    </location>
</feature>
<keyword evidence="4 7" id="KW-1133">Transmembrane helix</keyword>
<dbReference type="InterPro" id="IPR006876">
    <property type="entry name" value="LMBR1-like_membr_prot"/>
</dbReference>
<evidence type="ECO:0000313" key="9">
    <source>
        <dbReference type="Proteomes" id="UP000816034"/>
    </source>
</evidence>
<feature type="transmembrane region" description="Helical" evidence="7">
    <location>
        <begin position="142"/>
        <end position="163"/>
    </location>
</feature>
<dbReference type="GeneID" id="68094750"/>
<dbReference type="RefSeq" id="XP_044550542.1">
    <property type="nucleotide sequence ID" value="XM_044691696.1"/>
</dbReference>
<feature type="transmembrane region" description="Helical" evidence="7">
    <location>
        <begin position="224"/>
        <end position="246"/>
    </location>
</feature>
<evidence type="ECO:0000256" key="1">
    <source>
        <dbReference type="ARBA" id="ARBA00004141"/>
    </source>
</evidence>
<evidence type="ECO:0000256" key="5">
    <source>
        <dbReference type="ARBA" id="ARBA00023136"/>
    </source>
</evidence>
<sequence length="756" mass="87588">MSLPTTPSLLPIRPFSSSSDEHILLSSSNMIGVIFETLLSNQTNNNNTNGTLPSIQHSMDAFFFVSLAFTLVIGTILSILILRFYTKSNPFPWFLYIPLLITYLMLFTAVSLVCIDLASAISSGKLNKKQLADPALVVLWRFIYWSLQILSWILLPVFQSYLYTGEFLAIFRWLRAILDNIITYSVMLLVGGIALGGFCLYIAISNLQDPQHAQIISLDLIAGLGLSLSNIYGLVLLVGFIGYGLVGLPRSILDMSNDERQLRLYEFKTPTIVEELEDLEDELLEYLSICKVLDRKVESHHKQRKNLDRIMKTVQQVTDNHPQLLKKARQSTLREGDLNLIPSNIEELSRSQCVKIHRLLQKAIREFSSKQYQWKHLQRKAFILQDIIESKSNHSEKRIVSVFRSPRPKFLQKILEKPEWIYRTYLRSFFLKLLVLLFIPFGLILMWCEFTPLFKNIHATKHLRLSILELIIMSMKDRFAIQFVSLGILSLILAILLFAMYRVRILYIFQMVPHHTDAYTLFYTCIFLCRAIPSMCFNFLQMVGVDPDDGVAYYTIYGALRLDGLRIFGVLGGFIVDYFPILIIVVAFITLFKLIERCGTLCNIQRFNYTSSTINDETVLEGREILQRARKRKMRQLQNVAVEKISTSFDKLEEIYLDSKESRREDEEEAIDEIPQEKDHFDHFEIHQDLLNERNVEDDDQEPVETTPHRSKTRLDRIYEKHGRERPTSKTSNHSLVDSVKTKLKNFKKKNFDSVL</sequence>
<comment type="caution">
    <text evidence="8">The sequence shown here is derived from an EMBL/GenBank/DDBJ whole genome shotgun (WGS) entry which is preliminary data.</text>
</comment>
<evidence type="ECO:0000256" key="7">
    <source>
        <dbReference type="SAM" id="Phobius"/>
    </source>
</evidence>
<evidence type="ECO:0000256" key="6">
    <source>
        <dbReference type="SAM" id="MobiDB-lite"/>
    </source>
</evidence>
<organism evidence="8 9">
    <name type="scientific">Naegleria lovaniensis</name>
    <name type="common">Amoeba</name>
    <dbReference type="NCBI Taxonomy" id="51637"/>
    <lineage>
        <taxon>Eukaryota</taxon>
        <taxon>Discoba</taxon>
        <taxon>Heterolobosea</taxon>
        <taxon>Tetramitia</taxon>
        <taxon>Eutetramitia</taxon>
        <taxon>Vahlkampfiidae</taxon>
        <taxon>Naegleria</taxon>
    </lineage>
</organism>
<feature type="transmembrane region" description="Helical" evidence="7">
    <location>
        <begin position="479"/>
        <end position="501"/>
    </location>
</feature>
<dbReference type="Pfam" id="PF04791">
    <property type="entry name" value="LMBR1"/>
    <property type="match status" value="1"/>
</dbReference>
<feature type="transmembrane region" description="Helical" evidence="7">
    <location>
        <begin position="429"/>
        <end position="447"/>
    </location>
</feature>
<keyword evidence="9" id="KW-1185">Reference proteome</keyword>
<dbReference type="EMBL" id="PYSW02000015">
    <property type="protein sequence ID" value="KAG2386550.1"/>
    <property type="molecule type" value="Genomic_DNA"/>
</dbReference>
<feature type="transmembrane region" description="Helical" evidence="7">
    <location>
        <begin position="184"/>
        <end position="204"/>
    </location>
</feature>
<comment type="subcellular location">
    <subcellularLocation>
        <location evidence="1">Membrane</location>
        <topology evidence="1">Multi-pass membrane protein</topology>
    </subcellularLocation>
</comment>
<keyword evidence="3 7" id="KW-0812">Transmembrane</keyword>
<feature type="compositionally biased region" description="Basic and acidic residues" evidence="6">
    <location>
        <begin position="713"/>
        <end position="728"/>
    </location>
</feature>
<dbReference type="AlphaFoldDB" id="A0AA88GTE7"/>
<gene>
    <name evidence="8" type="ORF">C9374_002294</name>
</gene>
<feature type="transmembrane region" description="Helical" evidence="7">
    <location>
        <begin position="61"/>
        <end position="82"/>
    </location>
</feature>
<feature type="region of interest" description="Disordered" evidence="6">
    <location>
        <begin position="692"/>
        <end position="737"/>
    </location>
</feature>
<proteinExistence type="inferred from homology"/>
<feature type="transmembrane region" description="Helical" evidence="7">
    <location>
        <begin position="521"/>
        <end position="540"/>
    </location>
</feature>
<evidence type="ECO:0000256" key="4">
    <source>
        <dbReference type="ARBA" id="ARBA00022989"/>
    </source>
</evidence>
<keyword evidence="5 7" id="KW-0472">Membrane</keyword>
<protein>
    <submittedName>
        <fullName evidence="8">Uncharacterized protein</fullName>
    </submittedName>
</protein>
<name>A0AA88GTE7_NAELO</name>
<dbReference type="Proteomes" id="UP000816034">
    <property type="component" value="Unassembled WGS sequence"/>
</dbReference>
<accession>A0AA88GTE7</accession>
<feature type="transmembrane region" description="Helical" evidence="7">
    <location>
        <begin position="94"/>
        <end position="122"/>
    </location>
</feature>
<dbReference type="GO" id="GO:0016020">
    <property type="term" value="C:membrane"/>
    <property type="evidence" value="ECO:0007669"/>
    <property type="project" value="UniProtKB-SubCell"/>
</dbReference>
<reference evidence="8 9" key="1">
    <citation type="journal article" date="2018" name="BMC Genomics">
        <title>The genome of Naegleria lovaniensis, the basis for a comparative approach to unravel pathogenicity factors of the human pathogenic amoeba N. fowleri.</title>
        <authorList>
            <person name="Liechti N."/>
            <person name="Schurch N."/>
            <person name="Bruggmann R."/>
            <person name="Wittwer M."/>
        </authorList>
    </citation>
    <scope>NUCLEOTIDE SEQUENCE [LARGE SCALE GENOMIC DNA]</scope>
    <source>
        <strain evidence="8 9">ATCC 30569</strain>
    </source>
</reference>
<dbReference type="PANTHER" id="PTHR21355">
    <property type="entry name" value="G-PROTEIN COUPLED RECEPTOR-ASSOCIATED PROTEIN LMBRD2"/>
    <property type="match status" value="1"/>
</dbReference>
<evidence type="ECO:0000256" key="2">
    <source>
        <dbReference type="ARBA" id="ARBA00010487"/>
    </source>
</evidence>
<dbReference type="InterPro" id="IPR051584">
    <property type="entry name" value="GPCR-associated_LMBR1"/>
</dbReference>
<comment type="similarity">
    <text evidence="2">Belongs to the LIMR family.</text>
</comment>
<dbReference type="PANTHER" id="PTHR21355:SF0">
    <property type="entry name" value="G-PROTEIN COUPLED RECEPTOR-ASSOCIATED PROTEIN LMBRD2"/>
    <property type="match status" value="1"/>
</dbReference>